<keyword evidence="6 8" id="KW-1133">Transmembrane helix</keyword>
<evidence type="ECO:0000256" key="2">
    <source>
        <dbReference type="ARBA" id="ARBA00022427"/>
    </source>
</evidence>
<dbReference type="InterPro" id="IPR017974">
    <property type="entry name" value="Claudin_CS"/>
</dbReference>
<dbReference type="Xenbase" id="XB-GENE-17336422">
    <property type="gene designation" value="cldn15.L"/>
</dbReference>
<gene>
    <name evidence="11" type="primary">cldn15.L</name>
    <name evidence="10" type="synonym">cldn15.1.L</name>
</gene>
<dbReference type="Proteomes" id="UP000186698">
    <property type="component" value="Chromosome 3L"/>
</dbReference>
<dbReference type="AlphaFoldDB" id="A0A1L8H3V2"/>
<dbReference type="OMA" id="SNCWEFP"/>
<feature type="transmembrane region" description="Helical" evidence="8">
    <location>
        <begin position="7"/>
        <end position="27"/>
    </location>
</feature>
<feature type="transmembrane region" description="Helical" evidence="8">
    <location>
        <begin position="120"/>
        <end position="140"/>
    </location>
</feature>
<evidence type="ECO:0000256" key="8">
    <source>
        <dbReference type="RuleBase" id="RU060637"/>
    </source>
</evidence>
<keyword evidence="9" id="KW-1185">Reference proteome</keyword>
<dbReference type="KEGG" id="xla:108711792"/>
<comment type="function">
    <text evidence="8">Claudins function as major constituents of the tight junction complexes that regulate the permeability of epithelia.</text>
</comment>
<name>A0A1L8H3V2_XENLA</name>
<dbReference type="FunFam" id="1.20.140.150:FF:000001">
    <property type="entry name" value="Claudin"/>
    <property type="match status" value="1"/>
</dbReference>
<sequence>MSVILETMGFFFGVIGSTMLGITLFNANWRVSSVDGNVITTSTLFENLWMSCATDSTGVYNCREFPSLLALSGYLQASRALMISSLVFGLFSCLLGMIGLQCTKVAEDNPVLKGKLATAAGAISIFGGICAGIAVSWYAANITKDFFNPLYPGTKYEIGPALYLGWSGALLDIVGGSLLCCSYQTQVSAAKNKYTYNYRAPNAVSTAKAAPQATLPRYESSNSICKYGKNAYV</sequence>
<keyword evidence="5 8" id="KW-0965">Cell junction</keyword>
<dbReference type="STRING" id="8355.A0A1L8H3V2"/>
<dbReference type="Pfam" id="PF00822">
    <property type="entry name" value="PMP22_Claudin"/>
    <property type="match status" value="1"/>
</dbReference>
<dbReference type="PaxDb" id="8355-A0A1L8H3V2"/>
<evidence type="ECO:0000256" key="5">
    <source>
        <dbReference type="ARBA" id="ARBA00022949"/>
    </source>
</evidence>
<dbReference type="CTD" id="108711792"/>
<dbReference type="InterPro" id="IPR008094">
    <property type="entry name" value="Claudin15"/>
</dbReference>
<accession>A0A1L8H3V2</accession>
<protein>
    <recommendedName>
        <fullName evidence="8">Claudin</fullName>
    </recommendedName>
</protein>
<dbReference type="GO" id="GO:0070830">
    <property type="term" value="P:bicellular tight junction assembly"/>
    <property type="evidence" value="ECO:0000318"/>
    <property type="project" value="GO_Central"/>
</dbReference>
<proteinExistence type="inferred from homology"/>
<keyword evidence="3 8" id="KW-1003">Cell membrane</keyword>
<dbReference type="GO" id="GO:0005886">
    <property type="term" value="C:plasma membrane"/>
    <property type="evidence" value="ECO:0000318"/>
    <property type="project" value="GO_Central"/>
</dbReference>
<dbReference type="GO" id="GO:0005198">
    <property type="term" value="F:structural molecule activity"/>
    <property type="evidence" value="ECO:0007669"/>
    <property type="project" value="InterPro"/>
</dbReference>
<evidence type="ECO:0000256" key="1">
    <source>
        <dbReference type="ARBA" id="ARBA00008295"/>
    </source>
</evidence>
<evidence type="ECO:0000313" key="9">
    <source>
        <dbReference type="Proteomes" id="UP000186698"/>
    </source>
</evidence>
<comment type="similarity">
    <text evidence="1 8">Belongs to the claudin family.</text>
</comment>
<evidence type="ECO:0000256" key="4">
    <source>
        <dbReference type="ARBA" id="ARBA00022692"/>
    </source>
</evidence>
<dbReference type="Gene3D" id="1.20.140.150">
    <property type="match status" value="1"/>
</dbReference>
<organism evidence="9 10">
    <name type="scientific">Xenopus laevis</name>
    <name type="common">African clawed frog</name>
    <dbReference type="NCBI Taxonomy" id="8355"/>
    <lineage>
        <taxon>Eukaryota</taxon>
        <taxon>Metazoa</taxon>
        <taxon>Chordata</taxon>
        <taxon>Craniata</taxon>
        <taxon>Vertebrata</taxon>
        <taxon>Euteleostomi</taxon>
        <taxon>Amphibia</taxon>
        <taxon>Batrachia</taxon>
        <taxon>Anura</taxon>
        <taxon>Pipoidea</taxon>
        <taxon>Pipidae</taxon>
        <taxon>Xenopodinae</taxon>
        <taxon>Xenopus</taxon>
        <taxon>Xenopus</taxon>
    </lineage>
</organism>
<reference evidence="10" key="1">
    <citation type="submission" date="2025-08" db="UniProtKB">
        <authorList>
            <consortium name="RefSeq"/>
        </authorList>
    </citation>
    <scope>IDENTIFICATION</scope>
    <source>
        <strain evidence="10">J_2021</strain>
        <tissue evidence="10">Erythrocytes</tissue>
    </source>
</reference>
<evidence type="ECO:0000256" key="3">
    <source>
        <dbReference type="ARBA" id="ARBA00022475"/>
    </source>
</evidence>
<dbReference type="PRINTS" id="PR01077">
    <property type="entry name" value="CLAUDIN"/>
</dbReference>
<keyword evidence="4 8" id="KW-0812">Transmembrane</keyword>
<dbReference type="PRINTS" id="PR01718">
    <property type="entry name" value="CLAUDIN15"/>
</dbReference>
<keyword evidence="7 8" id="KW-0472">Membrane</keyword>
<dbReference type="PANTHER" id="PTHR12002">
    <property type="entry name" value="CLAUDIN"/>
    <property type="match status" value="1"/>
</dbReference>
<dbReference type="InterPro" id="IPR004031">
    <property type="entry name" value="PMP22/EMP/MP20/Claudin"/>
</dbReference>
<evidence type="ECO:0000313" key="11">
    <source>
        <dbReference type="Xenbase" id="XB-GENE-17336422"/>
    </source>
</evidence>
<dbReference type="OrthoDB" id="9933182at2759"/>
<dbReference type="InterPro" id="IPR006187">
    <property type="entry name" value="Claudin"/>
</dbReference>
<dbReference type="AGR" id="Xenbase:XB-GENE-17336422"/>
<dbReference type="GO" id="GO:0007155">
    <property type="term" value="P:cell adhesion"/>
    <property type="evidence" value="ECO:0000318"/>
    <property type="project" value="GO_Central"/>
</dbReference>
<dbReference type="PROSITE" id="PS01346">
    <property type="entry name" value="CLAUDIN"/>
    <property type="match status" value="1"/>
</dbReference>
<feature type="transmembrane region" description="Helical" evidence="8">
    <location>
        <begin position="80"/>
        <end position="100"/>
    </location>
</feature>
<dbReference type="GO" id="GO:0005923">
    <property type="term" value="C:bicellular tight junction"/>
    <property type="evidence" value="ECO:0000318"/>
    <property type="project" value="GO_Central"/>
</dbReference>
<dbReference type="Bgee" id="108711792">
    <property type="expression patterns" value="Expressed in pancreas and 8 other cell types or tissues"/>
</dbReference>
<dbReference type="RefSeq" id="XP_018109330.1">
    <property type="nucleotide sequence ID" value="XM_018253841.2"/>
</dbReference>
<evidence type="ECO:0000256" key="6">
    <source>
        <dbReference type="ARBA" id="ARBA00022989"/>
    </source>
</evidence>
<evidence type="ECO:0000313" key="10">
    <source>
        <dbReference type="RefSeq" id="XP_018109330.1"/>
    </source>
</evidence>
<comment type="subcellular location">
    <subcellularLocation>
        <location evidence="8">Cell junction</location>
        <location evidence="8">Tight junction</location>
    </subcellularLocation>
    <subcellularLocation>
        <location evidence="8">Cell membrane</location>
        <topology evidence="8">Multi-pass membrane protein</topology>
    </subcellularLocation>
</comment>
<dbReference type="GeneID" id="108711792"/>
<keyword evidence="2 8" id="KW-0796">Tight junction</keyword>
<feature type="transmembrane region" description="Helical" evidence="8">
    <location>
        <begin position="160"/>
        <end position="183"/>
    </location>
</feature>
<evidence type="ECO:0000256" key="7">
    <source>
        <dbReference type="ARBA" id="ARBA00023136"/>
    </source>
</evidence>